<dbReference type="EMBL" id="JAMRYU010000009">
    <property type="protein sequence ID" value="MDC4240433.1"/>
    <property type="molecule type" value="Genomic_DNA"/>
</dbReference>
<reference evidence="2" key="1">
    <citation type="submission" date="2022-05" db="EMBL/GenBank/DDBJ databases">
        <title>Draft genome sequence of Clostridium tertium strain CP3 isolated from Peru.</title>
        <authorList>
            <person name="Hurtado R."/>
            <person name="Lima L."/>
            <person name="Sousa T."/>
            <person name="Jaiswal A.K."/>
            <person name="Tiwari S."/>
            <person name="Maturrano L."/>
            <person name="Brenig B."/>
            <person name="Azevedo V."/>
        </authorList>
    </citation>
    <scope>NUCLEOTIDE SEQUENCE</scope>
    <source>
        <strain evidence="2">CP3</strain>
    </source>
</reference>
<proteinExistence type="predicted"/>
<dbReference type="AlphaFoldDB" id="A0A9X3XK97"/>
<keyword evidence="3" id="KW-1185">Reference proteome</keyword>
<evidence type="ECO:0000313" key="2">
    <source>
        <dbReference type="EMBL" id="MDC4240433.1"/>
    </source>
</evidence>
<dbReference type="GeneID" id="93045513"/>
<evidence type="ECO:0000313" key="3">
    <source>
        <dbReference type="Proteomes" id="UP001141183"/>
    </source>
</evidence>
<comment type="caution">
    <text evidence="2">The sequence shown here is derived from an EMBL/GenBank/DDBJ whole genome shotgun (WGS) entry which is preliminary data.</text>
</comment>
<gene>
    <name evidence="2" type="ORF">NE398_09680</name>
</gene>
<organism evidence="2 3">
    <name type="scientific">Clostridium tertium</name>
    <dbReference type="NCBI Taxonomy" id="1559"/>
    <lineage>
        <taxon>Bacteria</taxon>
        <taxon>Bacillati</taxon>
        <taxon>Bacillota</taxon>
        <taxon>Clostridia</taxon>
        <taxon>Eubacteriales</taxon>
        <taxon>Clostridiaceae</taxon>
        <taxon>Clostridium</taxon>
    </lineage>
</organism>
<feature type="region of interest" description="Disordered" evidence="1">
    <location>
        <begin position="1"/>
        <end position="24"/>
    </location>
</feature>
<name>A0A9X3XK97_9CLOT</name>
<protein>
    <submittedName>
        <fullName evidence="2">Uncharacterized protein</fullName>
    </submittedName>
</protein>
<dbReference type="Proteomes" id="UP001141183">
    <property type="component" value="Unassembled WGS sequence"/>
</dbReference>
<accession>A0A9X3XK97</accession>
<dbReference type="RefSeq" id="WP_008680812.1">
    <property type="nucleotide sequence ID" value="NZ_BAAACM010000025.1"/>
</dbReference>
<sequence length="52" mass="5992">MSNNKKKRTDGKIPMKNKSFATPVTSSNISTSFYEYTKKEQVARNTSKNQLY</sequence>
<evidence type="ECO:0000256" key="1">
    <source>
        <dbReference type="SAM" id="MobiDB-lite"/>
    </source>
</evidence>